<sequence>MLRLDHINRSFGDLRALDDVSFGVAPGRLTGFIGANGAGKTTTMRIILGVLAADSGTVTLDGAPLTPAERQTIGYMPEERGLYPKMKVVDQLVHLARLHGYDRTAARRNATDLIESLGLAERADEPLEKLSLGNQQRVQIAAALVHDPTILVLDEPFSGLDPIAVDVVVRALAERAAQGVPVLFSSHQLDVVERLCDDVVIIAGGKIQAEGSRDGLRDEFGGSRFEIATGGDIGWLRGVPGVEVVEFTGGDAVFDATPETAQAVLTDAVARSSVTRFGRLRPTLGEIFREITSEAAHAEQTSAQSIEETVR</sequence>
<keyword evidence="3" id="KW-0813">Transport</keyword>
<dbReference type="InterPro" id="IPR003439">
    <property type="entry name" value="ABC_transporter-like_ATP-bd"/>
</dbReference>
<proteinExistence type="inferred from homology"/>
<dbReference type="Pfam" id="PF00005">
    <property type="entry name" value="ABC_tran"/>
    <property type="match status" value="1"/>
</dbReference>
<dbReference type="PROSITE" id="PS50893">
    <property type="entry name" value="ABC_TRANSPORTER_2"/>
    <property type="match status" value="1"/>
</dbReference>
<dbReference type="InterPro" id="IPR027417">
    <property type="entry name" value="P-loop_NTPase"/>
</dbReference>
<dbReference type="Gene3D" id="3.40.50.300">
    <property type="entry name" value="P-loop containing nucleotide triphosphate hydrolases"/>
    <property type="match status" value="1"/>
</dbReference>
<protein>
    <submittedName>
        <fullName evidence="8">ABC-2 type transport system ATP-binding protein</fullName>
    </submittedName>
</protein>
<evidence type="ECO:0000256" key="5">
    <source>
        <dbReference type="ARBA" id="ARBA00022840"/>
    </source>
</evidence>
<dbReference type="GO" id="GO:0005886">
    <property type="term" value="C:plasma membrane"/>
    <property type="evidence" value="ECO:0007669"/>
    <property type="project" value="UniProtKB-SubCell"/>
</dbReference>
<dbReference type="Pfam" id="PF13732">
    <property type="entry name" value="DrrA1-3_C"/>
    <property type="match status" value="1"/>
</dbReference>
<keyword evidence="9" id="KW-1185">Reference proteome</keyword>
<evidence type="ECO:0000259" key="7">
    <source>
        <dbReference type="PROSITE" id="PS50893"/>
    </source>
</evidence>
<dbReference type="RefSeq" id="WP_098456716.1">
    <property type="nucleotide sequence ID" value="NZ_PDJH01000001.1"/>
</dbReference>
<evidence type="ECO:0000256" key="1">
    <source>
        <dbReference type="ARBA" id="ARBA00004202"/>
    </source>
</evidence>
<dbReference type="GO" id="GO:0016887">
    <property type="term" value="F:ATP hydrolysis activity"/>
    <property type="evidence" value="ECO:0007669"/>
    <property type="project" value="InterPro"/>
</dbReference>
<accession>A0A2A9EA08</accession>
<feature type="domain" description="ABC transporter" evidence="7">
    <location>
        <begin position="2"/>
        <end position="229"/>
    </location>
</feature>
<dbReference type="InterPro" id="IPR050763">
    <property type="entry name" value="ABC_transporter_ATP-binding"/>
</dbReference>
<evidence type="ECO:0000256" key="4">
    <source>
        <dbReference type="ARBA" id="ARBA00022741"/>
    </source>
</evidence>
<dbReference type="PROSITE" id="PS00211">
    <property type="entry name" value="ABC_TRANSPORTER_1"/>
    <property type="match status" value="1"/>
</dbReference>
<dbReference type="InterPro" id="IPR017871">
    <property type="entry name" value="ABC_transporter-like_CS"/>
</dbReference>
<dbReference type="AlphaFoldDB" id="A0A2A9EA08"/>
<evidence type="ECO:0000313" key="9">
    <source>
        <dbReference type="Proteomes" id="UP000221394"/>
    </source>
</evidence>
<dbReference type="SUPFAM" id="SSF52540">
    <property type="entry name" value="P-loop containing nucleoside triphosphate hydrolases"/>
    <property type="match status" value="1"/>
</dbReference>
<dbReference type="GO" id="GO:0005524">
    <property type="term" value="F:ATP binding"/>
    <property type="evidence" value="ECO:0007669"/>
    <property type="project" value="UniProtKB-KW"/>
</dbReference>
<comment type="similarity">
    <text evidence="2">Belongs to the ABC transporter superfamily.</text>
</comment>
<comment type="subcellular location">
    <subcellularLocation>
        <location evidence="1">Cell membrane</location>
        <topology evidence="1">Peripheral membrane protein</topology>
    </subcellularLocation>
</comment>
<dbReference type="EMBL" id="PDJH01000001">
    <property type="protein sequence ID" value="PFG35411.1"/>
    <property type="molecule type" value="Genomic_DNA"/>
</dbReference>
<dbReference type="Proteomes" id="UP000221394">
    <property type="component" value="Unassembled WGS sequence"/>
</dbReference>
<gene>
    <name evidence="8" type="ORF">ATL41_0089</name>
</gene>
<dbReference type="SMART" id="SM00382">
    <property type="entry name" value="AAA"/>
    <property type="match status" value="1"/>
</dbReference>
<keyword evidence="5 8" id="KW-0067">ATP-binding</keyword>
<dbReference type="InterPro" id="IPR003593">
    <property type="entry name" value="AAA+_ATPase"/>
</dbReference>
<keyword evidence="6" id="KW-0046">Antibiotic resistance</keyword>
<name>A0A2A9EA08_9MICO</name>
<dbReference type="PANTHER" id="PTHR42711:SF5">
    <property type="entry name" value="ABC TRANSPORTER ATP-BINDING PROTEIN NATA"/>
    <property type="match status" value="1"/>
</dbReference>
<dbReference type="PANTHER" id="PTHR42711">
    <property type="entry name" value="ABC TRANSPORTER ATP-BINDING PROTEIN"/>
    <property type="match status" value="1"/>
</dbReference>
<evidence type="ECO:0000256" key="6">
    <source>
        <dbReference type="ARBA" id="ARBA00023251"/>
    </source>
</evidence>
<evidence type="ECO:0000256" key="3">
    <source>
        <dbReference type="ARBA" id="ARBA00022448"/>
    </source>
</evidence>
<dbReference type="InterPro" id="IPR025302">
    <property type="entry name" value="DrrA1/2-like_C"/>
</dbReference>
<comment type="caution">
    <text evidence="8">The sequence shown here is derived from an EMBL/GenBank/DDBJ whole genome shotgun (WGS) entry which is preliminary data.</text>
</comment>
<dbReference type="GO" id="GO:0046677">
    <property type="term" value="P:response to antibiotic"/>
    <property type="evidence" value="ECO:0007669"/>
    <property type="project" value="UniProtKB-KW"/>
</dbReference>
<evidence type="ECO:0000313" key="8">
    <source>
        <dbReference type="EMBL" id="PFG35411.1"/>
    </source>
</evidence>
<dbReference type="OrthoDB" id="9804819at2"/>
<organism evidence="8 9">
    <name type="scientific">Flavimobilis soli</name>
    <dbReference type="NCBI Taxonomy" id="442709"/>
    <lineage>
        <taxon>Bacteria</taxon>
        <taxon>Bacillati</taxon>
        <taxon>Actinomycetota</taxon>
        <taxon>Actinomycetes</taxon>
        <taxon>Micrococcales</taxon>
        <taxon>Jonesiaceae</taxon>
        <taxon>Flavimobilis</taxon>
    </lineage>
</organism>
<reference evidence="8 9" key="1">
    <citation type="submission" date="2017-10" db="EMBL/GenBank/DDBJ databases">
        <title>Sequencing the genomes of 1000 actinobacteria strains.</title>
        <authorList>
            <person name="Klenk H.-P."/>
        </authorList>
    </citation>
    <scope>NUCLEOTIDE SEQUENCE [LARGE SCALE GENOMIC DNA]</scope>
    <source>
        <strain evidence="8 9">DSM 21574</strain>
    </source>
</reference>
<evidence type="ECO:0000256" key="2">
    <source>
        <dbReference type="ARBA" id="ARBA00005417"/>
    </source>
</evidence>
<keyword evidence="4" id="KW-0547">Nucleotide-binding</keyword>